<comment type="caution">
    <text evidence="2">The sequence shown here is derived from an EMBL/GenBank/DDBJ whole genome shotgun (WGS) entry which is preliminary data.</text>
</comment>
<sequence>YTSAILEYLPAEILELAGGRVTHRHVKSTTPRHLQLTIWGDEELDTLVRAKL</sequence>
<evidence type="ECO:0008006" key="4">
    <source>
        <dbReference type="Google" id="ProtNLM"/>
    </source>
</evidence>
<dbReference type="Gene3D" id="1.10.20.10">
    <property type="entry name" value="Histone, subunit A"/>
    <property type="match status" value="1"/>
</dbReference>
<name>A0A9P5N692_9AGAM</name>
<dbReference type="OrthoDB" id="9421954at2759"/>
<dbReference type="EMBL" id="WHVB01000001">
    <property type="protein sequence ID" value="KAF8487480.1"/>
    <property type="molecule type" value="Genomic_DNA"/>
</dbReference>
<proteinExistence type="predicted"/>
<gene>
    <name evidence="2" type="ORF">DFH94DRAFT_609287</name>
    <name evidence="1" type="ORF">DFH94DRAFT_609973</name>
</gene>
<dbReference type="PANTHER" id="PTHR23430">
    <property type="entry name" value="HISTONE H2A"/>
    <property type="match status" value="1"/>
</dbReference>
<keyword evidence="3" id="KW-1185">Reference proteome</keyword>
<evidence type="ECO:0000313" key="1">
    <source>
        <dbReference type="EMBL" id="KAF8462659.1"/>
    </source>
</evidence>
<dbReference type="GO" id="GO:0003677">
    <property type="term" value="F:DNA binding"/>
    <property type="evidence" value="ECO:0007669"/>
    <property type="project" value="InterPro"/>
</dbReference>
<dbReference type="InterPro" id="IPR009072">
    <property type="entry name" value="Histone-fold"/>
</dbReference>
<dbReference type="SUPFAM" id="SSF47113">
    <property type="entry name" value="Histone-fold"/>
    <property type="match status" value="1"/>
</dbReference>
<dbReference type="GO" id="GO:0046982">
    <property type="term" value="F:protein heterodimerization activity"/>
    <property type="evidence" value="ECO:0007669"/>
    <property type="project" value="InterPro"/>
</dbReference>
<reference evidence="2" key="1">
    <citation type="submission" date="2019-10" db="EMBL/GenBank/DDBJ databases">
        <authorList>
            <consortium name="DOE Joint Genome Institute"/>
            <person name="Kuo A."/>
            <person name="Miyauchi S."/>
            <person name="Kiss E."/>
            <person name="Drula E."/>
            <person name="Kohler A."/>
            <person name="Sanchez-Garcia M."/>
            <person name="Andreopoulos B."/>
            <person name="Barry K.W."/>
            <person name="Bonito G."/>
            <person name="Buee M."/>
            <person name="Carver A."/>
            <person name="Chen C."/>
            <person name="Cichocki N."/>
            <person name="Clum A."/>
            <person name="Culley D."/>
            <person name="Crous P.W."/>
            <person name="Fauchery L."/>
            <person name="Girlanda M."/>
            <person name="Hayes R."/>
            <person name="Keri Z."/>
            <person name="LaButti K."/>
            <person name="Lipzen A."/>
            <person name="Lombard V."/>
            <person name="Magnuson J."/>
            <person name="Maillard F."/>
            <person name="Morin E."/>
            <person name="Murat C."/>
            <person name="Nolan M."/>
            <person name="Ohm R."/>
            <person name="Pangilinan J."/>
            <person name="Pereira M."/>
            <person name="Perotto S."/>
            <person name="Peter M."/>
            <person name="Riley R."/>
            <person name="Sitrit Y."/>
            <person name="Stielow B."/>
            <person name="Szollosi G."/>
            <person name="Zifcakova L."/>
            <person name="Stursova M."/>
            <person name="Spatafora J.W."/>
            <person name="Tedersoo L."/>
            <person name="Vaario L.-M."/>
            <person name="Yamada A."/>
            <person name="Yan M."/>
            <person name="Wang P."/>
            <person name="Xu J."/>
            <person name="Bruns T."/>
            <person name="Baldrian P."/>
            <person name="Vilgalys R."/>
            <person name="Henrissat B."/>
            <person name="Grigoriev I.V."/>
            <person name="Hibbett D."/>
            <person name="Nagy L.G."/>
            <person name="Martin F.M."/>
        </authorList>
    </citation>
    <scope>NUCLEOTIDE SEQUENCE</scope>
    <source>
        <strain evidence="2">Prilba</strain>
    </source>
</reference>
<feature type="non-terminal residue" evidence="2">
    <location>
        <position position="52"/>
    </location>
</feature>
<reference evidence="2" key="2">
    <citation type="journal article" date="2020" name="Nat. Commun.">
        <title>Large-scale genome sequencing of mycorrhizal fungi provides insights into the early evolution of symbiotic traits.</title>
        <authorList>
            <person name="Miyauchi S."/>
            <person name="Kiss E."/>
            <person name="Kuo A."/>
            <person name="Drula E."/>
            <person name="Kohler A."/>
            <person name="Sanchez-Garcia M."/>
            <person name="Morin E."/>
            <person name="Andreopoulos B."/>
            <person name="Barry K.W."/>
            <person name="Bonito G."/>
            <person name="Buee M."/>
            <person name="Carver A."/>
            <person name="Chen C."/>
            <person name="Cichocki N."/>
            <person name="Clum A."/>
            <person name="Culley D."/>
            <person name="Crous P.W."/>
            <person name="Fauchery L."/>
            <person name="Girlanda M."/>
            <person name="Hayes R.D."/>
            <person name="Keri Z."/>
            <person name="LaButti K."/>
            <person name="Lipzen A."/>
            <person name="Lombard V."/>
            <person name="Magnuson J."/>
            <person name="Maillard F."/>
            <person name="Murat C."/>
            <person name="Nolan M."/>
            <person name="Ohm R.A."/>
            <person name="Pangilinan J."/>
            <person name="Pereira M.F."/>
            <person name="Perotto S."/>
            <person name="Peter M."/>
            <person name="Pfister S."/>
            <person name="Riley R."/>
            <person name="Sitrit Y."/>
            <person name="Stielow J.B."/>
            <person name="Szollosi G."/>
            <person name="Zifcakova L."/>
            <person name="Stursova M."/>
            <person name="Spatafora J.W."/>
            <person name="Tedersoo L."/>
            <person name="Vaario L.M."/>
            <person name="Yamada A."/>
            <person name="Yan M."/>
            <person name="Wang P."/>
            <person name="Xu J."/>
            <person name="Bruns T."/>
            <person name="Baldrian P."/>
            <person name="Vilgalys R."/>
            <person name="Dunand C."/>
            <person name="Henrissat B."/>
            <person name="Grigoriev I.V."/>
            <person name="Hibbett D."/>
            <person name="Nagy L.G."/>
            <person name="Martin F.M."/>
        </authorList>
    </citation>
    <scope>NUCLEOTIDE SEQUENCE</scope>
    <source>
        <strain evidence="2">Prilba</strain>
    </source>
</reference>
<dbReference type="GO" id="GO:0000786">
    <property type="term" value="C:nucleosome"/>
    <property type="evidence" value="ECO:0007669"/>
    <property type="project" value="InterPro"/>
</dbReference>
<organism evidence="2 3">
    <name type="scientific">Russula ochroleuca</name>
    <dbReference type="NCBI Taxonomy" id="152965"/>
    <lineage>
        <taxon>Eukaryota</taxon>
        <taxon>Fungi</taxon>
        <taxon>Dikarya</taxon>
        <taxon>Basidiomycota</taxon>
        <taxon>Agaricomycotina</taxon>
        <taxon>Agaricomycetes</taxon>
        <taxon>Russulales</taxon>
        <taxon>Russulaceae</taxon>
        <taxon>Russula</taxon>
    </lineage>
</organism>
<dbReference type="AlphaFoldDB" id="A0A9P5N692"/>
<protein>
    <recommendedName>
        <fullName evidence="4">Histone H2A</fullName>
    </recommendedName>
</protein>
<evidence type="ECO:0000313" key="3">
    <source>
        <dbReference type="Proteomes" id="UP000759537"/>
    </source>
</evidence>
<dbReference type="Proteomes" id="UP000759537">
    <property type="component" value="Unassembled WGS sequence"/>
</dbReference>
<dbReference type="EMBL" id="WHVB01000087">
    <property type="protein sequence ID" value="KAF8462659.1"/>
    <property type="molecule type" value="Genomic_DNA"/>
</dbReference>
<evidence type="ECO:0000313" key="2">
    <source>
        <dbReference type="EMBL" id="KAF8487480.1"/>
    </source>
</evidence>
<dbReference type="InterPro" id="IPR002119">
    <property type="entry name" value="Histone_H2A"/>
</dbReference>
<feature type="non-terminal residue" evidence="2">
    <location>
        <position position="1"/>
    </location>
</feature>
<accession>A0A9P5N692</accession>
<dbReference type="GO" id="GO:0030527">
    <property type="term" value="F:structural constituent of chromatin"/>
    <property type="evidence" value="ECO:0007669"/>
    <property type="project" value="InterPro"/>
</dbReference>